<gene>
    <name evidence="7" type="ORF">ACFOSB_00275</name>
</gene>
<protein>
    <submittedName>
        <fullName evidence="7">Pyridoxal phosphate-dependent decarboxylase family protein</fullName>
    </submittedName>
</protein>
<dbReference type="InterPro" id="IPR002129">
    <property type="entry name" value="PyrdxlP-dep_de-COase"/>
</dbReference>
<dbReference type="Gene3D" id="3.90.1150.10">
    <property type="entry name" value="Aspartate Aminotransferase, domain 1"/>
    <property type="match status" value="1"/>
</dbReference>
<dbReference type="PANTHER" id="PTHR11999:SF70">
    <property type="entry name" value="MIP05841P"/>
    <property type="match status" value="1"/>
</dbReference>
<evidence type="ECO:0000256" key="1">
    <source>
        <dbReference type="ARBA" id="ARBA00001933"/>
    </source>
</evidence>
<evidence type="ECO:0000313" key="7">
    <source>
        <dbReference type="EMBL" id="MFC3831296.1"/>
    </source>
</evidence>
<dbReference type="InterPro" id="IPR021115">
    <property type="entry name" value="Pyridoxal-P_BS"/>
</dbReference>
<evidence type="ECO:0000256" key="2">
    <source>
        <dbReference type="ARBA" id="ARBA00009533"/>
    </source>
</evidence>
<dbReference type="Gene3D" id="3.40.640.10">
    <property type="entry name" value="Type I PLP-dependent aspartate aminotransferase-like (Major domain)"/>
    <property type="match status" value="1"/>
</dbReference>
<dbReference type="Proteomes" id="UP001595803">
    <property type="component" value="Unassembled WGS sequence"/>
</dbReference>
<proteinExistence type="inferred from homology"/>
<keyword evidence="4 6" id="KW-0663">Pyridoxal phosphate</keyword>
<dbReference type="PROSITE" id="PS00392">
    <property type="entry name" value="DDC_GAD_HDC_YDC"/>
    <property type="match status" value="1"/>
</dbReference>
<dbReference type="PRINTS" id="PR00800">
    <property type="entry name" value="YHDCRBOXLASE"/>
</dbReference>
<dbReference type="InterPro" id="IPR015421">
    <property type="entry name" value="PyrdxlP-dep_Trfase_major"/>
</dbReference>
<sequence length="501" mass="54388">MTSEPQAAPFETLDPPDWAQMRLLAHRMVDDALGHLETLRERPAWQPVPPEVEARLRAPAPWEPQGAEAAYEDFLRDVQPYPMGNIHPRFWGWYMGNGTVLGALAEFLAATMNPNVGGGNHVASVVESQVISWVKEMLDFPATASGLLVCGGSMANFVALAVARNVNAGFDVRELGMHAAPQPLVVYASTEVHSCMQKTVEALGLGKVGLHKVPVNADYTLDVAALEQAIAADRAGGRRPIAVVGNGGTINTGAIDDLSALADLCAREGLWLHVDGAIGAVAVLSDVIRPQLRGIERADSVALDLHKWLHMPFEAGCVVVRSEPAHRGTFSLTPEYLAHEQRGVAAGAVWFSDYGLQLSRQFRALKVWMSVKEHGLHRFGRMITRNVEQAHYFAGLVDADPQLERMAPVGLDIVCFRFNPGGLAGADLDGPALDTLNREILMQLHEQGTAVPSYTTLYGRYCLRIAIANHRSVQDDFDVLAREVVRIGREVMAQTGIAAPT</sequence>
<evidence type="ECO:0000256" key="4">
    <source>
        <dbReference type="ARBA" id="ARBA00022898"/>
    </source>
</evidence>
<dbReference type="InterPro" id="IPR010977">
    <property type="entry name" value="Aromatic_deC"/>
</dbReference>
<dbReference type="InterPro" id="IPR015424">
    <property type="entry name" value="PyrdxlP-dep_Trfase"/>
</dbReference>
<reference evidence="8" key="1">
    <citation type="journal article" date="2019" name="Int. J. Syst. Evol. Microbiol.">
        <title>The Global Catalogue of Microorganisms (GCM) 10K type strain sequencing project: providing services to taxonomists for standard genome sequencing and annotation.</title>
        <authorList>
            <consortium name="The Broad Institute Genomics Platform"/>
            <consortium name="The Broad Institute Genome Sequencing Center for Infectious Disease"/>
            <person name="Wu L."/>
            <person name="Ma J."/>
        </authorList>
    </citation>
    <scope>NUCLEOTIDE SEQUENCE [LARGE SCALE GENOMIC DNA]</scope>
    <source>
        <strain evidence="8">CCTCC AB 2017081</strain>
    </source>
</reference>
<keyword evidence="5 6" id="KW-0456">Lyase</keyword>
<organism evidence="7 8">
    <name type="scientific">Deinococcus rufus</name>
    <dbReference type="NCBI Taxonomy" id="2136097"/>
    <lineage>
        <taxon>Bacteria</taxon>
        <taxon>Thermotogati</taxon>
        <taxon>Deinococcota</taxon>
        <taxon>Deinococci</taxon>
        <taxon>Deinococcales</taxon>
        <taxon>Deinococcaceae</taxon>
        <taxon>Deinococcus</taxon>
    </lineage>
</organism>
<dbReference type="EMBL" id="JBHRZG010000001">
    <property type="protein sequence ID" value="MFC3831296.1"/>
    <property type="molecule type" value="Genomic_DNA"/>
</dbReference>
<comment type="cofactor">
    <cofactor evidence="1 6">
        <name>pyridoxal 5'-phosphate</name>
        <dbReference type="ChEBI" id="CHEBI:597326"/>
    </cofactor>
</comment>
<dbReference type="PANTHER" id="PTHR11999">
    <property type="entry name" value="GROUP II PYRIDOXAL-5-PHOSPHATE DECARBOXYLASE"/>
    <property type="match status" value="1"/>
</dbReference>
<comment type="similarity">
    <text evidence="2 6">Belongs to the group II decarboxylase family.</text>
</comment>
<keyword evidence="3" id="KW-0210">Decarboxylase</keyword>
<dbReference type="InterPro" id="IPR015422">
    <property type="entry name" value="PyrdxlP-dep_Trfase_small"/>
</dbReference>
<dbReference type="Gene3D" id="1.20.1340.10">
    <property type="entry name" value="dopa decarboxylase, N-terminal domain"/>
    <property type="match status" value="1"/>
</dbReference>
<evidence type="ECO:0000256" key="6">
    <source>
        <dbReference type="RuleBase" id="RU000382"/>
    </source>
</evidence>
<accession>A0ABV7Z4V4</accession>
<evidence type="ECO:0000313" key="8">
    <source>
        <dbReference type="Proteomes" id="UP001595803"/>
    </source>
</evidence>
<dbReference type="SUPFAM" id="SSF53383">
    <property type="entry name" value="PLP-dependent transferases"/>
    <property type="match status" value="1"/>
</dbReference>
<evidence type="ECO:0000256" key="5">
    <source>
        <dbReference type="ARBA" id="ARBA00023239"/>
    </source>
</evidence>
<keyword evidence="8" id="KW-1185">Reference proteome</keyword>
<comment type="caution">
    <text evidence="7">The sequence shown here is derived from an EMBL/GenBank/DDBJ whole genome shotgun (WGS) entry which is preliminary data.</text>
</comment>
<name>A0ABV7Z4V4_9DEIO</name>
<evidence type="ECO:0000256" key="3">
    <source>
        <dbReference type="ARBA" id="ARBA00022793"/>
    </source>
</evidence>
<dbReference type="Pfam" id="PF00282">
    <property type="entry name" value="Pyridoxal_deC"/>
    <property type="match status" value="1"/>
</dbReference>
<dbReference type="RefSeq" id="WP_322473212.1">
    <property type="nucleotide sequence ID" value="NZ_JBHRZG010000001.1"/>
</dbReference>